<accession>A0AAW0G8X7</accession>
<reference evidence="1 2" key="1">
    <citation type="submission" date="2022-09" db="EMBL/GenBank/DDBJ databases">
        <authorList>
            <person name="Palmer J.M."/>
        </authorList>
    </citation>
    <scope>NUCLEOTIDE SEQUENCE [LARGE SCALE GENOMIC DNA]</scope>
    <source>
        <strain evidence="1 2">DSM 7382</strain>
    </source>
</reference>
<name>A0AAW0G8X7_9APHY</name>
<protein>
    <recommendedName>
        <fullName evidence="3">F-box domain-containing protein</fullName>
    </recommendedName>
</protein>
<organism evidence="1 2">
    <name type="scientific">Cerrena zonata</name>
    <dbReference type="NCBI Taxonomy" id="2478898"/>
    <lineage>
        <taxon>Eukaryota</taxon>
        <taxon>Fungi</taxon>
        <taxon>Dikarya</taxon>
        <taxon>Basidiomycota</taxon>
        <taxon>Agaricomycotina</taxon>
        <taxon>Agaricomycetes</taxon>
        <taxon>Polyporales</taxon>
        <taxon>Cerrenaceae</taxon>
        <taxon>Cerrena</taxon>
    </lineage>
</organism>
<evidence type="ECO:0000313" key="2">
    <source>
        <dbReference type="Proteomes" id="UP001385951"/>
    </source>
</evidence>
<dbReference type="AlphaFoldDB" id="A0AAW0G8X7"/>
<dbReference type="EMBL" id="JASBNA010000007">
    <property type="protein sequence ID" value="KAK7689893.1"/>
    <property type="molecule type" value="Genomic_DNA"/>
</dbReference>
<proteinExistence type="predicted"/>
<evidence type="ECO:0008006" key="3">
    <source>
        <dbReference type="Google" id="ProtNLM"/>
    </source>
</evidence>
<gene>
    <name evidence="1" type="ORF">QCA50_006532</name>
</gene>
<dbReference type="Gene3D" id="1.20.1280.50">
    <property type="match status" value="1"/>
</dbReference>
<sequence>MENDTPNSLYQSCDDISAPMILSLQQDILASRNTIHQELHKIALKCRYINNLLPVSKLSVEILSEIFNYFATAPFTYTGFDTPDPNPYRWILVTHVCHHWRDAALCTHSLWHIIHLGRPDCVEEFLLRSNQAKLKIYPWSLASSTSDWRRRDLRPLPEHDTLSSLQMVLFQAHRIEHFTLQLPDHILLEVFGTRNLSAFPALKSIELRNHHLQPLPDILTHHDLPALTNIVIQGYQILPYPSFIRAKTLTTLQIYPVTFPLKSSLNTCTLCGLIAVLSNTVKLKTLEFIDHYYMATDLVHDVVHHTSLPTIHLPFLEILKIHSDPICVNTLLTHCLFPSSAILDLRIKHRKMLMTIEGANDTLRSIVSKLVLNLQKCAPASGFGLHFVEKNGYINILEVAIAFYHFDWNSSSTSQFTHDLVSQPYMKFQFEYCYLSSEGLSDSLRSLLQDFDLRHIVYLQLSSSPSAQIWDAVMQEMGTLGANLIPRCSPCGLHALEISGSAVHILPYILKSWSTFHYNSHDRSLFHSIRILILTLFRRPARRRVQYHCHIGHLLDAIEAQADLAYGGCGRFSELVLQCCGHHRDIILELVDAVSGVVGQRSRFTKDPPTIPFEVQYHPPTHFSVPPLSPEERLPDADLDSSLSPSPFIPLPPIEPPPQTTWVNYVGQGRIAFDFRGSSGIRVEKNIDHIRGNLNPGWPW</sequence>
<evidence type="ECO:0000313" key="1">
    <source>
        <dbReference type="EMBL" id="KAK7689893.1"/>
    </source>
</evidence>
<comment type="caution">
    <text evidence="1">The sequence shown here is derived from an EMBL/GenBank/DDBJ whole genome shotgun (WGS) entry which is preliminary data.</text>
</comment>
<dbReference type="Proteomes" id="UP001385951">
    <property type="component" value="Unassembled WGS sequence"/>
</dbReference>
<keyword evidence="2" id="KW-1185">Reference proteome</keyword>